<dbReference type="InterPro" id="IPR000073">
    <property type="entry name" value="AB_hydrolase_1"/>
</dbReference>
<dbReference type="Pfam" id="PF12697">
    <property type="entry name" value="Abhydrolase_6"/>
    <property type="match status" value="1"/>
</dbReference>
<organism evidence="3 4">
    <name type="scientific">Actinospica acidithermotolerans</name>
    <dbReference type="NCBI Taxonomy" id="2828514"/>
    <lineage>
        <taxon>Bacteria</taxon>
        <taxon>Bacillati</taxon>
        <taxon>Actinomycetota</taxon>
        <taxon>Actinomycetes</taxon>
        <taxon>Catenulisporales</taxon>
        <taxon>Actinospicaceae</taxon>
        <taxon>Actinospica</taxon>
    </lineage>
</organism>
<name>A0A941E775_9ACTN</name>
<comment type="caution">
    <text evidence="3">The sequence shown here is derived from an EMBL/GenBank/DDBJ whole genome shotgun (WGS) entry which is preliminary data.</text>
</comment>
<evidence type="ECO:0000259" key="2">
    <source>
        <dbReference type="Pfam" id="PF12697"/>
    </source>
</evidence>
<dbReference type="EMBL" id="JAGSOH010000038">
    <property type="protein sequence ID" value="MBR7827615.1"/>
    <property type="molecule type" value="Genomic_DNA"/>
</dbReference>
<proteinExistence type="predicted"/>
<dbReference type="Proteomes" id="UP000676325">
    <property type="component" value="Unassembled WGS sequence"/>
</dbReference>
<reference evidence="3" key="1">
    <citation type="submission" date="2021-04" db="EMBL/GenBank/DDBJ databases">
        <title>Genome based classification of Actinospica acidithermotolerans sp. nov., an actinobacterium isolated from an Indonesian hot spring.</title>
        <authorList>
            <person name="Kusuma A.B."/>
            <person name="Putra K.E."/>
            <person name="Nafisah S."/>
            <person name="Loh J."/>
            <person name="Nouioui I."/>
            <person name="Goodfellow M."/>
        </authorList>
    </citation>
    <scope>NUCLEOTIDE SEQUENCE</scope>
    <source>
        <strain evidence="3">MGRD01-02</strain>
    </source>
</reference>
<dbReference type="PRINTS" id="PR00111">
    <property type="entry name" value="ABHYDROLASE"/>
</dbReference>
<dbReference type="PANTHER" id="PTHR43798:SF31">
    <property type="entry name" value="AB HYDROLASE SUPERFAMILY PROTEIN YCLE"/>
    <property type="match status" value="1"/>
</dbReference>
<sequence length="260" mass="27780">MELMVQTGGGEVWVRDSGGDGVPVVLLHPGWGDSGIWDEIARELEAQQVRVVRYDSLGYGESSAPTQRYTALEELRAVLDRLDVRRAVLAGHSGGGGTALSMAIAEPDRVAELILLAPGASGYPWPRDDPFMSDISAAVQARDVEGAVEIGLRTWARAGSGEAVETQIRSAVAGMERQARYLDEDPPVFDRLGEIRTPATMFVGDLEYPMVADCCRAIADRLPSCRVLTLPGSDHMVPLRAPGAVAELVLMAVTAAETPA</sequence>
<evidence type="ECO:0000313" key="3">
    <source>
        <dbReference type="EMBL" id="MBR7827615.1"/>
    </source>
</evidence>
<accession>A0A941E775</accession>
<evidence type="ECO:0000313" key="4">
    <source>
        <dbReference type="Proteomes" id="UP000676325"/>
    </source>
</evidence>
<dbReference type="InterPro" id="IPR050266">
    <property type="entry name" value="AB_hydrolase_sf"/>
</dbReference>
<dbReference type="PANTHER" id="PTHR43798">
    <property type="entry name" value="MONOACYLGLYCEROL LIPASE"/>
    <property type="match status" value="1"/>
</dbReference>
<dbReference type="InterPro" id="IPR029058">
    <property type="entry name" value="AB_hydrolase_fold"/>
</dbReference>
<dbReference type="GO" id="GO:0016020">
    <property type="term" value="C:membrane"/>
    <property type="evidence" value="ECO:0007669"/>
    <property type="project" value="TreeGrafter"/>
</dbReference>
<gene>
    <name evidence="3" type="ORF">KDK95_14955</name>
</gene>
<dbReference type="GO" id="GO:0016787">
    <property type="term" value="F:hydrolase activity"/>
    <property type="evidence" value="ECO:0007669"/>
    <property type="project" value="UniProtKB-KW"/>
</dbReference>
<keyword evidence="1 3" id="KW-0378">Hydrolase</keyword>
<keyword evidence="4" id="KW-1185">Reference proteome</keyword>
<dbReference type="SUPFAM" id="SSF53474">
    <property type="entry name" value="alpha/beta-Hydrolases"/>
    <property type="match status" value="1"/>
</dbReference>
<feature type="domain" description="AB hydrolase-1" evidence="2">
    <location>
        <begin position="24"/>
        <end position="247"/>
    </location>
</feature>
<protein>
    <submittedName>
        <fullName evidence="3">Alpha/beta hydrolase</fullName>
    </submittedName>
</protein>
<dbReference type="AlphaFoldDB" id="A0A941E775"/>
<dbReference type="RefSeq" id="WP_212518756.1">
    <property type="nucleotide sequence ID" value="NZ_JAGSOH010000038.1"/>
</dbReference>
<dbReference type="Gene3D" id="3.40.50.1820">
    <property type="entry name" value="alpha/beta hydrolase"/>
    <property type="match status" value="1"/>
</dbReference>
<evidence type="ECO:0000256" key="1">
    <source>
        <dbReference type="ARBA" id="ARBA00022801"/>
    </source>
</evidence>